<proteinExistence type="predicted"/>
<dbReference type="OrthoDB" id="9925220at2"/>
<name>A0A292YC85_9BACT</name>
<dbReference type="EMBL" id="BDME01000001">
    <property type="protein sequence ID" value="GAX87119.1"/>
    <property type="molecule type" value="Genomic_DNA"/>
</dbReference>
<organism evidence="2 3">
    <name type="scientific">Lebetimonas natsushimae</name>
    <dbReference type="NCBI Taxonomy" id="1936991"/>
    <lineage>
        <taxon>Bacteria</taxon>
        <taxon>Pseudomonadati</taxon>
        <taxon>Campylobacterota</taxon>
        <taxon>Epsilonproteobacteria</taxon>
        <taxon>Nautiliales</taxon>
        <taxon>Nautiliaceae</taxon>
        <taxon>Lebetimonas</taxon>
    </lineage>
</organism>
<gene>
    <name evidence="2" type="ORF">LNAT_P0414</name>
</gene>
<evidence type="ECO:0008006" key="4">
    <source>
        <dbReference type="Google" id="ProtNLM"/>
    </source>
</evidence>
<evidence type="ECO:0000256" key="1">
    <source>
        <dbReference type="SAM" id="Coils"/>
    </source>
</evidence>
<feature type="coiled-coil region" evidence="1">
    <location>
        <begin position="19"/>
        <end position="50"/>
    </location>
</feature>
<evidence type="ECO:0000313" key="2">
    <source>
        <dbReference type="EMBL" id="GAX87119.1"/>
    </source>
</evidence>
<reference evidence="2 3" key="1">
    <citation type="journal article" date="2017" name="Syst. Appl. Microbiol.">
        <title>Lebetimonas natsushimae sp. nov., a novel strictly anaerobic, moderately thermophilic chemoautotroph isolated from a deep-sea hydrothermal vent polychaete nest in the Mid-Okinawa Trough.</title>
        <authorList>
            <person name="Nagata R."/>
            <person name="Takaki Y."/>
            <person name="Tame A."/>
            <person name="Nunoura T."/>
            <person name="Muto H."/>
            <person name="Mino S."/>
            <person name="Sawayama S."/>
            <person name="Takai K."/>
            <person name="Nakagawa S."/>
        </authorList>
    </citation>
    <scope>NUCLEOTIDE SEQUENCE [LARGE SCALE GENOMIC DNA]</scope>
    <source>
        <strain evidence="2 3">HS1857</strain>
    </source>
</reference>
<keyword evidence="3" id="KW-1185">Reference proteome</keyword>
<dbReference type="Proteomes" id="UP000217944">
    <property type="component" value="Unassembled WGS sequence"/>
</dbReference>
<evidence type="ECO:0000313" key="3">
    <source>
        <dbReference type="Proteomes" id="UP000217944"/>
    </source>
</evidence>
<protein>
    <recommendedName>
        <fullName evidence="4">V/A-type H+/Na+-transporting ATPase subunit E</fullName>
    </recommendedName>
</protein>
<keyword evidence="1" id="KW-0175">Coiled coil</keyword>
<comment type="caution">
    <text evidence="2">The sequence shown here is derived from an EMBL/GenBank/DDBJ whole genome shotgun (WGS) entry which is preliminary data.</text>
</comment>
<dbReference type="AlphaFoldDB" id="A0A292YC85"/>
<sequence>MFLESDFKFLEEETLKEAVEERDKKINEAKIKIKKEKEEFLKQLDIATEKKLLKEKYEKLIKTEKLQITKHYIDLYNSYFKKKYDVMKNLIMEKIEKEKNYLINCFVKKLEKEYSEGELFIPEDLNITSKFVIKKHKLETVIFKYKRKNIVLDFNEIIENKLKSLKW</sequence>
<dbReference type="RefSeq" id="WP_096258274.1">
    <property type="nucleotide sequence ID" value="NZ_BDME01000001.1"/>
</dbReference>
<accession>A0A292YC85</accession>